<evidence type="ECO:0000256" key="5">
    <source>
        <dbReference type="ARBA" id="ARBA00022737"/>
    </source>
</evidence>
<dbReference type="RefSeq" id="WP_377429490.1">
    <property type="nucleotide sequence ID" value="NZ_JBHSPR010000042.1"/>
</dbReference>
<dbReference type="Proteomes" id="UP001596203">
    <property type="component" value="Unassembled WGS sequence"/>
</dbReference>
<keyword evidence="6" id="KW-0547">Nucleotide-binding</keyword>
<dbReference type="Pfam" id="PF25497">
    <property type="entry name" value="COR-B"/>
    <property type="match status" value="1"/>
</dbReference>
<reference evidence="14" key="1">
    <citation type="journal article" date="2019" name="Int. J. Syst. Evol. Microbiol.">
        <title>The Global Catalogue of Microorganisms (GCM) 10K type strain sequencing project: providing services to taxonomists for standard genome sequencing and annotation.</title>
        <authorList>
            <consortium name="The Broad Institute Genomics Platform"/>
            <consortium name="The Broad Institute Genome Sequencing Center for Infectious Disease"/>
            <person name="Wu L."/>
            <person name="Ma J."/>
        </authorList>
    </citation>
    <scope>NUCLEOTIDE SEQUENCE [LARGE SCALE GENOMIC DNA]</scope>
    <source>
        <strain evidence="14">ZS-35-S2</strain>
    </source>
</reference>
<evidence type="ECO:0000256" key="6">
    <source>
        <dbReference type="ARBA" id="ARBA00022741"/>
    </source>
</evidence>
<dbReference type="EC" id="2.7.11.1" evidence="1"/>
<evidence type="ECO:0000256" key="7">
    <source>
        <dbReference type="ARBA" id="ARBA00022777"/>
    </source>
</evidence>
<dbReference type="SUPFAM" id="SSF52058">
    <property type="entry name" value="L domain-like"/>
    <property type="match status" value="1"/>
</dbReference>
<keyword evidence="3" id="KW-0433">Leucine-rich repeat</keyword>
<evidence type="ECO:0000313" key="13">
    <source>
        <dbReference type="EMBL" id="MFC6021378.1"/>
    </source>
</evidence>
<dbReference type="Gene3D" id="3.40.50.300">
    <property type="entry name" value="P-loop containing nucleotide triphosphate hydrolases"/>
    <property type="match status" value="1"/>
</dbReference>
<dbReference type="InterPro" id="IPR036388">
    <property type="entry name" value="WH-like_DNA-bd_sf"/>
</dbReference>
<sequence>MELVELWAIRRIKAARRAGGNVLDLADLMLEALPPEIYQLQQLRVLNLNSNWLTDFPEQLAGLRQLNELSLDYNPFTRLPDAIGELTGLTYLSVRGYRLERFPEPLCRLVNLTHLDLGGNTPSYVPKEIKKLVNLTYLDIGRADEFGWSRPPRRVNALPQRRAGRWVLKRTPGRFRDFIPVAFSAQARGLRALPVEVCALTKLTHLDVSRHNLTGLPAQIGRLTELTHLNLRGNQLTSLPAEVGKLTKLVHLDVADNKLTHLPDFLGRLPSLRTLRIEGNPLVNPPPEVVEAGERAVLTFLRASSQGSTRQWAGKVMVVGEGAAGKTSVAKALSGLPHDPAEPSTHGLRVTDLALPHPQESGVSMALSLWDFGGQDIYHATHQFFLTDRSLFLLVWNSRVGEGPARLRYWLDVTTARAPSAPILLVATHSTGRPLDIDLDGLRAAYPQLVGVFPVECPTREGVPALREAVAEHASRLPLMGMDWPASWAKAATALAGHALPYVDVPRLRRLLAEAGVGDEGEQDVLVQALHHRGQILHFADVPELTDTVVLRPELLNTQIAALLDHPEVAAHAGLVTPTALQRAWPGLGRAEREFLLAMMQRFDLSYRIREGRDVALIVGRLPQRAAAYQRAWDAHDSDPEIRIRYQLSVLPPGIPGWFLAREHRFATAHRWRYGALLRHPDGRHVGLLTADQARSTVDLAVRGPLPATFFGVLDDGLHVTLARYPGLDVTRQVPCPGHGGAACPKLFDYARLSQRLEAGRTEIECDEAGPGTDPMVDIQAMLLGINPPLRPSGTLSTLLTYARENQVQLQRTQSLVRALAQDHCPSVFTLVPSRRRFVKTTYKLRLYCEEPGVWHPLPDDAGCYEITELAEWLSKAAPYIQRTLKGLRAALPYAGSVLSMAAHEIDAQLEKDIRETRKLLEQYLPDHLGYLDAQDAPDLATPATPARRASNDAEFREVLALLLDLDPRRHWGGLSYTPTPEGTSLYLCADHRAAYT</sequence>
<dbReference type="InterPro" id="IPR057263">
    <property type="entry name" value="COR-B"/>
</dbReference>
<evidence type="ECO:0000259" key="12">
    <source>
        <dbReference type="PROSITE" id="PS51424"/>
    </source>
</evidence>
<comment type="catalytic activity">
    <reaction evidence="11">
        <text>L-seryl-[protein] + ATP = O-phospho-L-seryl-[protein] + ADP + H(+)</text>
        <dbReference type="Rhea" id="RHEA:17989"/>
        <dbReference type="Rhea" id="RHEA-COMP:9863"/>
        <dbReference type="Rhea" id="RHEA-COMP:11604"/>
        <dbReference type="ChEBI" id="CHEBI:15378"/>
        <dbReference type="ChEBI" id="CHEBI:29999"/>
        <dbReference type="ChEBI" id="CHEBI:30616"/>
        <dbReference type="ChEBI" id="CHEBI:83421"/>
        <dbReference type="ChEBI" id="CHEBI:456216"/>
        <dbReference type="EC" id="2.7.11.1"/>
    </reaction>
</comment>
<evidence type="ECO:0000256" key="9">
    <source>
        <dbReference type="ARBA" id="ARBA00023134"/>
    </source>
</evidence>
<dbReference type="Gene3D" id="3.80.10.10">
    <property type="entry name" value="Ribonuclease Inhibitor"/>
    <property type="match status" value="2"/>
</dbReference>
<dbReference type="Gene3D" id="1.10.10.10">
    <property type="entry name" value="Winged helix-like DNA-binding domain superfamily/Winged helix DNA-binding domain"/>
    <property type="match status" value="1"/>
</dbReference>
<dbReference type="InterPro" id="IPR032675">
    <property type="entry name" value="LRR_dom_sf"/>
</dbReference>
<keyword evidence="5" id="KW-0677">Repeat</keyword>
<evidence type="ECO:0000256" key="4">
    <source>
        <dbReference type="ARBA" id="ARBA00022679"/>
    </source>
</evidence>
<comment type="caution">
    <text evidence="13">The sequence shown here is derived from an EMBL/GenBank/DDBJ whole genome shotgun (WGS) entry which is preliminary data.</text>
</comment>
<dbReference type="InterPro" id="IPR020859">
    <property type="entry name" value="ROC"/>
</dbReference>
<accession>A0ABW1KKP2</accession>
<evidence type="ECO:0000256" key="3">
    <source>
        <dbReference type="ARBA" id="ARBA00022614"/>
    </source>
</evidence>
<dbReference type="Pfam" id="PF16095">
    <property type="entry name" value="COR-A"/>
    <property type="match status" value="1"/>
</dbReference>
<evidence type="ECO:0000256" key="11">
    <source>
        <dbReference type="ARBA" id="ARBA00048679"/>
    </source>
</evidence>
<dbReference type="InterPro" id="IPR032171">
    <property type="entry name" value="COR-A"/>
</dbReference>
<dbReference type="InterPro" id="IPR003591">
    <property type="entry name" value="Leu-rich_rpt_typical-subtyp"/>
</dbReference>
<evidence type="ECO:0000313" key="14">
    <source>
        <dbReference type="Proteomes" id="UP001596203"/>
    </source>
</evidence>
<keyword evidence="14" id="KW-1185">Reference proteome</keyword>
<dbReference type="InterPro" id="IPR001611">
    <property type="entry name" value="Leu-rich_rpt"/>
</dbReference>
<dbReference type="PANTHER" id="PTHR48051">
    <property type="match status" value="1"/>
</dbReference>
<feature type="domain" description="Roc" evidence="12">
    <location>
        <begin position="307"/>
        <end position="477"/>
    </location>
</feature>
<dbReference type="SMART" id="SM00364">
    <property type="entry name" value="LRR_BAC"/>
    <property type="match status" value="6"/>
</dbReference>
<dbReference type="Pfam" id="PF08477">
    <property type="entry name" value="Roc"/>
    <property type="match status" value="1"/>
</dbReference>
<keyword evidence="4" id="KW-0808">Transferase</keyword>
<dbReference type="SUPFAM" id="SSF52540">
    <property type="entry name" value="P-loop containing nucleoside triphosphate hydrolases"/>
    <property type="match status" value="1"/>
</dbReference>
<dbReference type="Pfam" id="PF23598">
    <property type="entry name" value="LRR_14"/>
    <property type="match status" value="2"/>
</dbReference>
<dbReference type="InterPro" id="IPR027417">
    <property type="entry name" value="P-loop_NTPase"/>
</dbReference>
<evidence type="ECO:0000256" key="10">
    <source>
        <dbReference type="ARBA" id="ARBA00047899"/>
    </source>
</evidence>
<evidence type="ECO:0000256" key="8">
    <source>
        <dbReference type="ARBA" id="ARBA00022840"/>
    </source>
</evidence>
<keyword evidence="2" id="KW-0723">Serine/threonine-protein kinase</keyword>
<dbReference type="PANTHER" id="PTHR48051:SF1">
    <property type="entry name" value="RAS SUPPRESSOR PROTEIN 1"/>
    <property type="match status" value="1"/>
</dbReference>
<evidence type="ECO:0000256" key="2">
    <source>
        <dbReference type="ARBA" id="ARBA00022527"/>
    </source>
</evidence>
<dbReference type="EMBL" id="JBHSPR010000042">
    <property type="protein sequence ID" value="MFC6021378.1"/>
    <property type="molecule type" value="Genomic_DNA"/>
</dbReference>
<keyword evidence="9" id="KW-0342">GTP-binding</keyword>
<comment type="catalytic activity">
    <reaction evidence="10">
        <text>L-threonyl-[protein] + ATP = O-phospho-L-threonyl-[protein] + ADP + H(+)</text>
        <dbReference type="Rhea" id="RHEA:46608"/>
        <dbReference type="Rhea" id="RHEA-COMP:11060"/>
        <dbReference type="Rhea" id="RHEA-COMP:11605"/>
        <dbReference type="ChEBI" id="CHEBI:15378"/>
        <dbReference type="ChEBI" id="CHEBI:30013"/>
        <dbReference type="ChEBI" id="CHEBI:30616"/>
        <dbReference type="ChEBI" id="CHEBI:61977"/>
        <dbReference type="ChEBI" id="CHEBI:456216"/>
        <dbReference type="EC" id="2.7.11.1"/>
    </reaction>
</comment>
<proteinExistence type="predicted"/>
<dbReference type="InterPro" id="IPR055414">
    <property type="entry name" value="LRR_R13L4/SHOC2-like"/>
</dbReference>
<dbReference type="SMART" id="SM00369">
    <property type="entry name" value="LRR_TYP"/>
    <property type="match status" value="6"/>
</dbReference>
<keyword evidence="8" id="KW-0067">ATP-binding</keyword>
<dbReference type="PROSITE" id="PS51450">
    <property type="entry name" value="LRR"/>
    <property type="match status" value="3"/>
</dbReference>
<gene>
    <name evidence="13" type="ORF">ACFP2T_35055</name>
</gene>
<organism evidence="13 14">
    <name type="scientific">Plantactinospora solaniradicis</name>
    <dbReference type="NCBI Taxonomy" id="1723736"/>
    <lineage>
        <taxon>Bacteria</taxon>
        <taxon>Bacillati</taxon>
        <taxon>Actinomycetota</taxon>
        <taxon>Actinomycetes</taxon>
        <taxon>Micromonosporales</taxon>
        <taxon>Micromonosporaceae</taxon>
        <taxon>Plantactinospora</taxon>
    </lineage>
</organism>
<protein>
    <recommendedName>
        <fullName evidence="1">non-specific serine/threonine protein kinase</fullName>
        <ecNumber evidence="1">2.7.11.1</ecNumber>
    </recommendedName>
</protein>
<dbReference type="Gene3D" id="3.30.310.200">
    <property type="match status" value="1"/>
</dbReference>
<dbReference type="PROSITE" id="PS51424">
    <property type="entry name" value="ROC"/>
    <property type="match status" value="1"/>
</dbReference>
<name>A0ABW1KKP2_9ACTN</name>
<keyword evidence="7" id="KW-0418">Kinase</keyword>
<evidence type="ECO:0000256" key="1">
    <source>
        <dbReference type="ARBA" id="ARBA00012513"/>
    </source>
</evidence>
<dbReference type="Gene3D" id="3.30.70.1390">
    <property type="entry name" value="ROC domain from the Parkinson's disease-associated leucine-rich repeat kinase 2"/>
    <property type="match status" value="1"/>
</dbReference>
<dbReference type="InterPro" id="IPR050216">
    <property type="entry name" value="LRR_domain-containing"/>
</dbReference>